<evidence type="ECO:0000313" key="2">
    <source>
        <dbReference type="Proteomes" id="UP000683417"/>
    </source>
</evidence>
<protein>
    <submittedName>
        <fullName evidence="1">BgTH12-04555</fullName>
    </submittedName>
</protein>
<dbReference type="Proteomes" id="UP000683417">
    <property type="component" value="Unassembled WGS sequence"/>
</dbReference>
<accession>A0A9W4CUQ7</accession>
<proteinExistence type="predicted"/>
<evidence type="ECO:0000313" key="1">
    <source>
        <dbReference type="EMBL" id="CAD6498898.1"/>
    </source>
</evidence>
<reference evidence="1" key="1">
    <citation type="submission" date="2020-10" db="EMBL/GenBank/DDBJ databases">
        <authorList>
            <person name="Muller C M."/>
        </authorList>
    </citation>
    <scope>NUCLEOTIDE SEQUENCE</scope>
    <source>
        <strain evidence="1">THUN-12</strain>
    </source>
</reference>
<sequence length="13" mass="1448">MGSPDVKVSCRRI</sequence>
<comment type="caution">
    <text evidence="1">The sequence shown here is derived from an EMBL/GenBank/DDBJ whole genome shotgun (WGS) entry which is preliminary data.</text>
</comment>
<name>A0A9W4CUQ7_BLUGR</name>
<gene>
    <name evidence="1" type="ORF">BGTH12_LOCUS256</name>
</gene>
<dbReference type="EMBL" id="CAJHIT010000001">
    <property type="protein sequence ID" value="CAD6498898.1"/>
    <property type="molecule type" value="Genomic_DNA"/>
</dbReference>
<organism evidence="1 2">
    <name type="scientific">Blumeria graminis f. sp. triticale</name>
    <dbReference type="NCBI Taxonomy" id="1689686"/>
    <lineage>
        <taxon>Eukaryota</taxon>
        <taxon>Fungi</taxon>
        <taxon>Dikarya</taxon>
        <taxon>Ascomycota</taxon>
        <taxon>Pezizomycotina</taxon>
        <taxon>Leotiomycetes</taxon>
        <taxon>Erysiphales</taxon>
        <taxon>Erysiphaceae</taxon>
        <taxon>Blumeria</taxon>
    </lineage>
</organism>